<dbReference type="EMBL" id="CAMXCT020000198">
    <property type="protein sequence ID" value="CAL1128715.1"/>
    <property type="molecule type" value="Genomic_DNA"/>
</dbReference>
<evidence type="ECO:0000313" key="3">
    <source>
        <dbReference type="EMBL" id="CAL1128715.1"/>
    </source>
</evidence>
<dbReference type="OrthoDB" id="10294767at2759"/>
<feature type="region of interest" description="Disordered" evidence="1">
    <location>
        <begin position="417"/>
        <end position="436"/>
    </location>
</feature>
<evidence type="ECO:0000313" key="2">
    <source>
        <dbReference type="EMBL" id="CAI3975340.1"/>
    </source>
</evidence>
<name>A0A9P1BME3_9DINO</name>
<reference evidence="3" key="2">
    <citation type="submission" date="2024-04" db="EMBL/GenBank/DDBJ databases">
        <authorList>
            <person name="Chen Y."/>
            <person name="Shah S."/>
            <person name="Dougan E. K."/>
            <person name="Thang M."/>
            <person name="Chan C."/>
        </authorList>
    </citation>
    <scope>NUCLEOTIDE SEQUENCE [LARGE SCALE GENOMIC DNA]</scope>
</reference>
<comment type="caution">
    <text evidence="2">The sequence shown here is derived from an EMBL/GenBank/DDBJ whole genome shotgun (WGS) entry which is preliminary data.</text>
</comment>
<sequence length="1627" mass="182109">MLPPGTFQEGCPIDRFSEDSWCLVSCNAGYKQNEVRNHWCPAFFREQLSPEILPHLTVKGPRSWKQKLKDLNSDLEAMNGIDEGDKEEADEALRQDLLCQIDELKSWIDFFGRCMEANVVPVRVPGDGNCMVWSIRVLLMGWDHVEKISHGSKEGREEHNEIRESLKESWEEVAGEPVWQLLFQHFCSQDGTADAVKTPPRKDVPFQDKGTPPAPDPPAGSRRRAVQRIDSSKPVPFAQNENPACPTLRAPGSGPSTRASFLEAECPDLEDSFAAMHMDPKDPGLGDLGDMDEDELEQIIAEADDRKRRARHERRFKSRVLTQREIEMRKLQAWMAKKMITYKSYLSSHRLGSTFKKIVACKEETWKGLKETLRSGKTPKCSICLKLLEQHGVNAADFPTLMSVIDAAEPDAVDKVDAQDPVEGEHSDKADGEEGLTPEQEYAKIVEFVKSFAPIIELIEGGQILKYRCIACTTRTQPFGKVNSLVKRRFAYVKHYLTQHLESPTHLHNMAQREQLTQQADCPSEECECPGYEITSDQSSGTLKLYRDEFRLWATHANLSHTSVKHKYTTDLSSNSWFVRHFECEKKFSKDRDSSEKCCKKCADLGIPRRVQKSVLRFVFKFHAACLLQHRLFGTEAELQAAIASIANSAFAQRQQTSWKSLLEASNHELQKLVRQAWSSLPPEEQTPNTIAFKASVVSPCLTVHVGTVDSNVATLSERFLNALSSNAQEELVALGFFRELSEVNAMIARAAVTQKLGAHPMMQGILVRCLRRLDKESRGITSNRGRTACLNETEHRLVQDAALSLAVASGANRRLLVDLGQNARSPTIQLHDLPGMSLPNPMLALMCEDQLSENATLVDQLFGRLPTSPAKRLVVAVDCTYLLRAHSQMKYQGVPGLVGGPWSPTSETEAFLNLDSLPDKAAKAPVMLEAVTWDPAAARRSTFSLASMPMSLAAQQGTFPSKTHAGNHGPLSHKTMATVDRVQNSMSGYLLMDLFRLIADQRCGKLSLPKSTFFLHPETMRNVQHVGLAVIAVSLTGCKSGNPFARGHQRLTELAVEEHFGSLRTQSVSAQLTARSFWKAAAREMVRAMKSRKPCEPPSDSLEPISKEDFLLASRRALKSALRLVSWASAISVESLEMQYREWCECGQFRAVLGDMDEEDDELEVGEDAAGLLKSLQDEANMECDLPEQSADPVDFELRHVPDNAELKAAFSEEAALDSENLDGPETLTGTPKTLFQAMYPLNPDSSAVVVFDRLWRLLMSIRYWRGGGDVHWIRNPRACRRKTSGLNWYQFNEMKLKELADEEETNSFRQRAGRLAKWRELAEQAAAERKSSVKIPSGNIVLVLVPKFSKNVAAVALVLSVWTTTRKPKLATTTVSFEHTVAVRIAVLEKKSVGGDHRWMCSNESAVWVVRPQSIVAVLDHTQFEDETEGCSISLTEKSLALIEESHSVADWWPLLPEDSDPQHPVKHAGLFVQRHGRKRKVGDTKAKDTKKLNIKAASKRVKAKLKKAKQQKKNSDAGNVKFNRTPVGEKAVKAHMRMMKELDDSKFPGNTLFNADGLCRLKVGKCKEVPWESFLESAFKYFKIVCLVEFDLGDLGGSGFPGVLRIFKMSSSHFKSMFSYFKLF</sequence>
<protein>
    <submittedName>
        <fullName evidence="4">Iron-binding zinc finger CDGSH type domain-containing protein</fullName>
    </submittedName>
</protein>
<proteinExistence type="predicted"/>
<organism evidence="2">
    <name type="scientific">Cladocopium goreaui</name>
    <dbReference type="NCBI Taxonomy" id="2562237"/>
    <lineage>
        <taxon>Eukaryota</taxon>
        <taxon>Sar</taxon>
        <taxon>Alveolata</taxon>
        <taxon>Dinophyceae</taxon>
        <taxon>Suessiales</taxon>
        <taxon>Symbiodiniaceae</taxon>
        <taxon>Cladocopium</taxon>
    </lineage>
</organism>
<dbReference type="EMBL" id="CAMXCT010000198">
    <property type="protein sequence ID" value="CAI3975340.1"/>
    <property type="molecule type" value="Genomic_DNA"/>
</dbReference>
<evidence type="ECO:0000313" key="5">
    <source>
        <dbReference type="Proteomes" id="UP001152797"/>
    </source>
</evidence>
<accession>A0A9P1BME3</accession>
<reference evidence="2" key="1">
    <citation type="submission" date="2022-10" db="EMBL/GenBank/DDBJ databases">
        <authorList>
            <person name="Chen Y."/>
            <person name="Dougan E. K."/>
            <person name="Chan C."/>
            <person name="Rhodes N."/>
            <person name="Thang M."/>
        </authorList>
    </citation>
    <scope>NUCLEOTIDE SEQUENCE</scope>
</reference>
<feature type="region of interest" description="Disordered" evidence="1">
    <location>
        <begin position="192"/>
        <end position="257"/>
    </location>
</feature>
<dbReference type="Proteomes" id="UP001152797">
    <property type="component" value="Unassembled WGS sequence"/>
</dbReference>
<dbReference type="EMBL" id="CAMXCT030000198">
    <property type="protein sequence ID" value="CAL4762652.1"/>
    <property type="molecule type" value="Genomic_DNA"/>
</dbReference>
<evidence type="ECO:0000313" key="4">
    <source>
        <dbReference type="EMBL" id="CAL4762652.1"/>
    </source>
</evidence>
<feature type="compositionally biased region" description="Basic and acidic residues" evidence="1">
    <location>
        <begin position="417"/>
        <end position="432"/>
    </location>
</feature>
<gene>
    <name evidence="2" type="ORF">C1SCF055_LOCUS3674</name>
</gene>
<evidence type="ECO:0000256" key="1">
    <source>
        <dbReference type="SAM" id="MobiDB-lite"/>
    </source>
</evidence>
<keyword evidence="5" id="KW-1185">Reference proteome</keyword>